<dbReference type="GO" id="GO:0005634">
    <property type="term" value="C:nucleus"/>
    <property type="evidence" value="ECO:0007669"/>
    <property type="project" value="TreeGrafter"/>
</dbReference>
<reference evidence="3" key="2">
    <citation type="submission" date="2020-11" db="EMBL/GenBank/DDBJ databases">
        <authorList>
            <person name="McCartney M.A."/>
            <person name="Auch B."/>
            <person name="Kono T."/>
            <person name="Mallez S."/>
            <person name="Becker A."/>
            <person name="Gohl D.M."/>
            <person name="Silverstein K.A.T."/>
            <person name="Koren S."/>
            <person name="Bechman K.B."/>
            <person name="Herman A."/>
            <person name="Abrahante J.E."/>
            <person name="Garbe J."/>
        </authorList>
    </citation>
    <scope>NUCLEOTIDE SEQUENCE</scope>
    <source>
        <strain evidence="3">Duluth1</strain>
        <tissue evidence="3">Whole animal</tissue>
    </source>
</reference>
<dbReference type="Gene3D" id="3.40.50.300">
    <property type="entry name" value="P-loop containing nucleotide triphosphate hydrolases"/>
    <property type="match status" value="1"/>
</dbReference>
<evidence type="ECO:0000256" key="2">
    <source>
        <dbReference type="SAM" id="MobiDB-lite"/>
    </source>
</evidence>
<feature type="compositionally biased region" description="Polar residues" evidence="2">
    <location>
        <begin position="20"/>
        <end position="72"/>
    </location>
</feature>
<evidence type="ECO:0000256" key="1">
    <source>
        <dbReference type="ARBA" id="ARBA00022705"/>
    </source>
</evidence>
<dbReference type="GO" id="GO:0006260">
    <property type="term" value="P:DNA replication"/>
    <property type="evidence" value="ECO:0007669"/>
    <property type="project" value="UniProtKB-KW"/>
</dbReference>
<feature type="compositionally biased region" description="Low complexity" evidence="2">
    <location>
        <begin position="1"/>
        <end position="12"/>
    </location>
</feature>
<comment type="caution">
    <text evidence="3">The sequence shown here is derived from an EMBL/GenBank/DDBJ whole genome shotgun (WGS) entry which is preliminary data.</text>
</comment>
<organism evidence="3 4">
    <name type="scientific">Dreissena polymorpha</name>
    <name type="common">Zebra mussel</name>
    <name type="synonym">Mytilus polymorpha</name>
    <dbReference type="NCBI Taxonomy" id="45954"/>
    <lineage>
        <taxon>Eukaryota</taxon>
        <taxon>Metazoa</taxon>
        <taxon>Spiralia</taxon>
        <taxon>Lophotrochozoa</taxon>
        <taxon>Mollusca</taxon>
        <taxon>Bivalvia</taxon>
        <taxon>Autobranchia</taxon>
        <taxon>Heteroconchia</taxon>
        <taxon>Euheterodonta</taxon>
        <taxon>Imparidentia</taxon>
        <taxon>Neoheterodontei</taxon>
        <taxon>Myida</taxon>
        <taxon>Dreissenoidea</taxon>
        <taxon>Dreissenidae</taxon>
        <taxon>Dreissena</taxon>
    </lineage>
</organism>
<dbReference type="Proteomes" id="UP000828390">
    <property type="component" value="Unassembled WGS sequence"/>
</dbReference>
<dbReference type="AlphaFoldDB" id="A0A9D4LLU0"/>
<dbReference type="PANTHER" id="PTHR23389:SF6">
    <property type="entry name" value="REPLICATION FACTOR C SUBUNIT 1"/>
    <property type="match status" value="1"/>
</dbReference>
<gene>
    <name evidence="3" type="ORF">DPMN_102708</name>
</gene>
<evidence type="ECO:0000313" key="4">
    <source>
        <dbReference type="Proteomes" id="UP000828390"/>
    </source>
</evidence>
<keyword evidence="4" id="KW-1185">Reference proteome</keyword>
<reference evidence="3" key="1">
    <citation type="journal article" date="2019" name="bioRxiv">
        <title>The Genome of the Zebra Mussel, Dreissena polymorpha: A Resource for Invasive Species Research.</title>
        <authorList>
            <person name="McCartney M.A."/>
            <person name="Auch B."/>
            <person name="Kono T."/>
            <person name="Mallez S."/>
            <person name="Zhang Y."/>
            <person name="Obille A."/>
            <person name="Becker A."/>
            <person name="Abrahante J.E."/>
            <person name="Garbe J."/>
            <person name="Badalamenti J.P."/>
            <person name="Herman A."/>
            <person name="Mangelson H."/>
            <person name="Liachko I."/>
            <person name="Sullivan S."/>
            <person name="Sone E.D."/>
            <person name="Koren S."/>
            <person name="Silverstein K.A.T."/>
            <person name="Beckman K.B."/>
            <person name="Gohl D.M."/>
        </authorList>
    </citation>
    <scope>NUCLEOTIDE SEQUENCE</scope>
    <source>
        <strain evidence="3">Duluth1</strain>
        <tissue evidence="3">Whole animal</tissue>
    </source>
</reference>
<dbReference type="SUPFAM" id="SSF52540">
    <property type="entry name" value="P-loop containing nucleoside triphosphate hydrolases"/>
    <property type="match status" value="1"/>
</dbReference>
<dbReference type="PANTHER" id="PTHR23389">
    <property type="entry name" value="CHROMOSOME TRANSMISSION FIDELITY FACTOR 18"/>
    <property type="match status" value="1"/>
</dbReference>
<sequence>MAETKSSTTEKLSSFKKEQQTPSKSLSFNTKDTQSVSNKTSHSIISNKIQSDSSILNSDQSETSSKPNTEPSEPSLLWVDKYKPTSLKQIIGQTGDKSNAKKLLQWLTNWHKDQASGIKPVSTGKFFGGKGGSETGAGFKAALLSGPPGIGKTTTATLVCQVSTAAF</sequence>
<evidence type="ECO:0008006" key="5">
    <source>
        <dbReference type="Google" id="ProtNLM"/>
    </source>
</evidence>
<protein>
    <recommendedName>
        <fullName evidence="5">ATPase AAA-type core domain-containing protein</fullName>
    </recommendedName>
</protein>
<proteinExistence type="predicted"/>
<keyword evidence="1" id="KW-0235">DNA replication</keyword>
<dbReference type="EMBL" id="JAIWYP010000003">
    <property type="protein sequence ID" value="KAH3859887.1"/>
    <property type="molecule type" value="Genomic_DNA"/>
</dbReference>
<dbReference type="InterPro" id="IPR027417">
    <property type="entry name" value="P-loop_NTPase"/>
</dbReference>
<accession>A0A9D4LLU0</accession>
<dbReference type="GO" id="GO:0003677">
    <property type="term" value="F:DNA binding"/>
    <property type="evidence" value="ECO:0007669"/>
    <property type="project" value="TreeGrafter"/>
</dbReference>
<feature type="region of interest" description="Disordered" evidence="2">
    <location>
        <begin position="1"/>
        <end position="78"/>
    </location>
</feature>
<name>A0A9D4LLU0_DREPO</name>
<evidence type="ECO:0000313" key="3">
    <source>
        <dbReference type="EMBL" id="KAH3859887.1"/>
    </source>
</evidence>